<reference evidence="3 4" key="2">
    <citation type="submission" date="2023-12" db="EMBL/GenBank/DDBJ databases">
        <title>Description of an unclassified Opitutus bacterium of Verrucomicrobiota.</title>
        <authorList>
            <person name="Zhang D.-F."/>
        </authorList>
    </citation>
    <scope>NUCLEOTIDE SEQUENCE [LARGE SCALE GENOMIC DNA]</scope>
    <source>
        <strain evidence="3 4">WL0086</strain>
    </source>
</reference>
<dbReference type="Pfam" id="PF08327">
    <property type="entry name" value="AHSA1"/>
    <property type="match status" value="2"/>
</dbReference>
<dbReference type="SUPFAM" id="SSF55961">
    <property type="entry name" value="Bet v1-like"/>
    <property type="match status" value="2"/>
</dbReference>
<evidence type="ECO:0000259" key="2">
    <source>
        <dbReference type="Pfam" id="PF08327"/>
    </source>
</evidence>
<organism evidence="3 4">
    <name type="scientific">Actomonas aquatica</name>
    <dbReference type="NCBI Taxonomy" id="2866162"/>
    <lineage>
        <taxon>Bacteria</taxon>
        <taxon>Pseudomonadati</taxon>
        <taxon>Verrucomicrobiota</taxon>
        <taxon>Opitutia</taxon>
        <taxon>Opitutales</taxon>
        <taxon>Opitutaceae</taxon>
        <taxon>Actomonas</taxon>
    </lineage>
</organism>
<protein>
    <submittedName>
        <fullName evidence="3">SRPBCC domain-containing protein</fullName>
    </submittedName>
</protein>
<feature type="domain" description="Activator of Hsp90 ATPase homologue 1/2-like C-terminal" evidence="2">
    <location>
        <begin position="29"/>
        <end position="154"/>
    </location>
</feature>
<feature type="domain" description="Activator of Hsp90 ATPase homologue 1/2-like C-terminal" evidence="2">
    <location>
        <begin position="176"/>
        <end position="305"/>
    </location>
</feature>
<dbReference type="InterPro" id="IPR023393">
    <property type="entry name" value="START-like_dom_sf"/>
</dbReference>
<dbReference type="Gene3D" id="3.30.530.20">
    <property type="match status" value="2"/>
</dbReference>
<gene>
    <name evidence="3" type="ORF">K1X11_021775</name>
</gene>
<name>A0ABZ1C7R3_9BACT</name>
<comment type="similarity">
    <text evidence="1">Belongs to the AHA1 family.</text>
</comment>
<dbReference type="EMBL" id="CP139781">
    <property type="protein sequence ID" value="WRQ87452.1"/>
    <property type="molecule type" value="Genomic_DNA"/>
</dbReference>
<evidence type="ECO:0000256" key="1">
    <source>
        <dbReference type="ARBA" id="ARBA00006817"/>
    </source>
</evidence>
<keyword evidence="4" id="KW-1185">Reference proteome</keyword>
<evidence type="ECO:0000313" key="4">
    <source>
        <dbReference type="Proteomes" id="UP000738431"/>
    </source>
</evidence>
<dbReference type="RefSeq" id="WP_221030384.1">
    <property type="nucleotide sequence ID" value="NZ_CP139781.1"/>
</dbReference>
<dbReference type="Proteomes" id="UP000738431">
    <property type="component" value="Chromosome"/>
</dbReference>
<proteinExistence type="inferred from homology"/>
<sequence>MSLAPDPNYRVPQAASPDHEILTVHSLPYPRARVFAAWTHPDLHAQWWGPAGFTNTFYNYDVRPGGEWRFTMHGPDGTDFENHSEFAHVVEGECLVFDHVTNPQFTVVVHFSDDGDGTRLEWHMIFEDAKTCAAIRSFVGDKNQENLARLEALLRDTPADAACWRELVVLREFPVAPQAVWRALTQRTAEWWCPRPWTTPVVDWDLRAGGRCRTVMRGPGGEEVDLMGTILEVTENERLVFTDSIKPGWQPASETFMIGVFELSPLGEGGTSYRASSRHWTDEATARHATMGFRAGWGAVADQLLEVSRDEAGRA</sequence>
<evidence type="ECO:0000313" key="3">
    <source>
        <dbReference type="EMBL" id="WRQ87452.1"/>
    </source>
</evidence>
<dbReference type="InterPro" id="IPR013538">
    <property type="entry name" value="ASHA1/2-like_C"/>
</dbReference>
<reference evidence="3 4" key="1">
    <citation type="submission" date="2021-08" db="EMBL/GenBank/DDBJ databases">
        <authorList>
            <person name="Zhang D."/>
            <person name="Zhang A."/>
            <person name="Wang L."/>
        </authorList>
    </citation>
    <scope>NUCLEOTIDE SEQUENCE [LARGE SCALE GENOMIC DNA]</scope>
    <source>
        <strain evidence="3 4">WL0086</strain>
    </source>
</reference>
<accession>A0ABZ1C7R3</accession>